<dbReference type="PANTHER" id="PTHR42941:SF1">
    <property type="entry name" value="SLL1037 PROTEIN"/>
    <property type="match status" value="1"/>
</dbReference>
<dbReference type="RefSeq" id="WP_113933463.1">
    <property type="nucleotide sequence ID" value="NZ_JACCEU010000003.1"/>
</dbReference>
<evidence type="ECO:0000313" key="2">
    <source>
        <dbReference type="EMBL" id="RBP39527.1"/>
    </source>
</evidence>
<dbReference type="InterPro" id="IPR011852">
    <property type="entry name" value="TRAP_TAXI"/>
</dbReference>
<evidence type="ECO:0000256" key="1">
    <source>
        <dbReference type="SAM" id="SignalP"/>
    </source>
</evidence>
<dbReference type="OrthoDB" id="9780180at2"/>
<dbReference type="PROSITE" id="PS51257">
    <property type="entry name" value="PROKAR_LIPOPROTEIN"/>
    <property type="match status" value="1"/>
</dbReference>
<feature type="chain" id="PRO_5016702171" evidence="1">
    <location>
        <begin position="23"/>
        <end position="490"/>
    </location>
</feature>
<proteinExistence type="predicted"/>
<organism evidence="2 3">
    <name type="scientific">Eoetvoesiella caeni</name>
    <dbReference type="NCBI Taxonomy" id="645616"/>
    <lineage>
        <taxon>Bacteria</taxon>
        <taxon>Pseudomonadati</taxon>
        <taxon>Pseudomonadota</taxon>
        <taxon>Betaproteobacteria</taxon>
        <taxon>Burkholderiales</taxon>
        <taxon>Alcaligenaceae</taxon>
        <taxon>Eoetvoesiella</taxon>
    </lineage>
</organism>
<dbReference type="SUPFAM" id="SSF53850">
    <property type="entry name" value="Periplasmic binding protein-like II"/>
    <property type="match status" value="1"/>
</dbReference>
<dbReference type="Pfam" id="PF16868">
    <property type="entry name" value="NMT1_3"/>
    <property type="match status" value="1"/>
</dbReference>
<keyword evidence="2" id="KW-0675">Receptor</keyword>
<gene>
    <name evidence="2" type="ORF">DFR37_105323</name>
</gene>
<dbReference type="AlphaFoldDB" id="A0A366HCL4"/>
<name>A0A366HCL4_9BURK</name>
<dbReference type="Proteomes" id="UP000253628">
    <property type="component" value="Unassembled WGS sequence"/>
</dbReference>
<evidence type="ECO:0000313" key="3">
    <source>
        <dbReference type="Proteomes" id="UP000253628"/>
    </source>
</evidence>
<feature type="signal peptide" evidence="1">
    <location>
        <begin position="1"/>
        <end position="22"/>
    </location>
</feature>
<keyword evidence="3" id="KW-1185">Reference proteome</keyword>
<dbReference type="PANTHER" id="PTHR42941">
    <property type="entry name" value="SLL1037 PROTEIN"/>
    <property type="match status" value="1"/>
</dbReference>
<reference evidence="2 3" key="1">
    <citation type="submission" date="2018-06" db="EMBL/GenBank/DDBJ databases">
        <title>Genomic Encyclopedia of Type Strains, Phase IV (KMG-IV): sequencing the most valuable type-strain genomes for metagenomic binning, comparative biology and taxonomic classification.</title>
        <authorList>
            <person name="Goeker M."/>
        </authorList>
    </citation>
    <scope>NUCLEOTIDE SEQUENCE [LARGE SCALE GENOMIC DNA]</scope>
    <source>
        <strain evidence="2 3">DSM 25520</strain>
    </source>
</reference>
<comment type="caution">
    <text evidence="2">The sequence shown here is derived from an EMBL/GenBank/DDBJ whole genome shotgun (WGS) entry which is preliminary data.</text>
</comment>
<dbReference type="EMBL" id="QNRQ01000005">
    <property type="protein sequence ID" value="RBP39527.1"/>
    <property type="molecule type" value="Genomic_DNA"/>
</dbReference>
<sequence length="490" mass="51543">MRAVFACLFLVLLSACSVGPDADTLRTDVNERLEQALHSRVVELASLTRRGSQSDTKAPAGEQRRIIYFDAELKLTQDLNFGAWNAPGIAGLISALGAAPKGIDGITSGGNKAGDIIRAHGTALYRHDGQAWVAVMPAGYQPPVAPEYVRAPTGAGAMLAGLRKVVEAIPRDISPVQQAAIEEELAVAQASIRARLARVSNGYAIAAGAEHGQYLRLARAVFNERNSRAVPLITRGGEENLQLLRAGKVSLALAQGDAALDAYEGAGTFSGRGPYGDLRAIASLYPEPMHVLVRADGSLTSIRGLRGKRVAIGEVGSASRTTALRVLGAHGLGLDDINAQELSIGAALLWLQQGKTDAVFQVIGTPADSIRDSLRDMSLRLLPLSGDAITKLTHGKTGYFPHTISKGTYFNQNEDVQTLATAALLLTNETLSDAEVESITGRVFQQGSDYSARGSAQGAQISVATSRIGVLVPMHAAAARKLDSLAASMP</sequence>
<dbReference type="NCBIfam" id="TIGR02122">
    <property type="entry name" value="TRAP_TAXI"/>
    <property type="match status" value="1"/>
</dbReference>
<dbReference type="Gene3D" id="3.40.190.10">
    <property type="entry name" value="Periplasmic binding protein-like II"/>
    <property type="match status" value="2"/>
</dbReference>
<protein>
    <submittedName>
        <fullName evidence="2">TRAP transporter TAXI family solute receptor</fullName>
    </submittedName>
</protein>
<keyword evidence="1" id="KW-0732">Signal</keyword>
<accession>A0A366HCL4</accession>